<protein>
    <recommendedName>
        <fullName evidence="7">Transient receptor ion channel domain-containing protein</fullName>
    </recommendedName>
</protein>
<keyword evidence="6" id="KW-0812">Transmembrane</keyword>
<dbReference type="InterPro" id="IPR002153">
    <property type="entry name" value="TRPC_channel"/>
</dbReference>
<proteinExistence type="predicted"/>
<keyword evidence="1" id="KW-0813">Transport</keyword>
<name>A0A8I6TIP8_CIMLE</name>
<feature type="transmembrane region" description="Helical" evidence="6">
    <location>
        <begin position="525"/>
        <end position="543"/>
    </location>
</feature>
<evidence type="ECO:0000256" key="2">
    <source>
        <dbReference type="ARBA" id="ARBA00022737"/>
    </source>
</evidence>
<dbReference type="PROSITE" id="PS50088">
    <property type="entry name" value="ANK_REPEAT"/>
    <property type="match status" value="1"/>
</dbReference>
<dbReference type="GO" id="GO:0070679">
    <property type="term" value="F:inositol 1,4,5 trisphosphate binding"/>
    <property type="evidence" value="ECO:0007669"/>
    <property type="project" value="TreeGrafter"/>
</dbReference>
<evidence type="ECO:0000313" key="8">
    <source>
        <dbReference type="EnsemblMetazoa" id="XP_024081387.1"/>
    </source>
</evidence>
<feature type="transmembrane region" description="Helical" evidence="6">
    <location>
        <begin position="412"/>
        <end position="431"/>
    </location>
</feature>
<dbReference type="GeneID" id="106668059"/>
<accession>A0A8I6TIP8</accession>
<dbReference type="PANTHER" id="PTHR10117">
    <property type="entry name" value="TRANSIENT RECEPTOR POTENTIAL CHANNEL"/>
    <property type="match status" value="1"/>
</dbReference>
<feature type="domain" description="Transient receptor ion channel" evidence="7">
    <location>
        <begin position="263"/>
        <end position="327"/>
    </location>
</feature>
<keyword evidence="3" id="KW-0406">Ion transport</keyword>
<keyword evidence="2" id="KW-0677">Repeat</keyword>
<feature type="transmembrane region" description="Helical" evidence="6">
    <location>
        <begin position="482"/>
        <end position="505"/>
    </location>
</feature>
<dbReference type="SUPFAM" id="SSF48403">
    <property type="entry name" value="Ankyrin repeat"/>
    <property type="match status" value="1"/>
</dbReference>
<keyword evidence="6" id="KW-1133">Transmembrane helix</keyword>
<dbReference type="PANTHER" id="PTHR10117:SF54">
    <property type="entry name" value="TRANSIENT RECEPTOR POTENTIAL-GAMMA PROTEIN"/>
    <property type="match status" value="1"/>
</dbReference>
<dbReference type="Pfam" id="PF12796">
    <property type="entry name" value="Ank_2"/>
    <property type="match status" value="1"/>
</dbReference>
<evidence type="ECO:0000256" key="1">
    <source>
        <dbReference type="ARBA" id="ARBA00022448"/>
    </source>
</evidence>
<keyword evidence="5" id="KW-0040">ANK repeat</keyword>
<evidence type="ECO:0000259" key="7">
    <source>
        <dbReference type="SMART" id="SM01420"/>
    </source>
</evidence>
<evidence type="ECO:0000256" key="5">
    <source>
        <dbReference type="PROSITE-ProRule" id="PRU00023"/>
    </source>
</evidence>
<dbReference type="GO" id="GO:0051480">
    <property type="term" value="P:regulation of cytosolic calcium ion concentration"/>
    <property type="evidence" value="ECO:0007669"/>
    <property type="project" value="TreeGrafter"/>
</dbReference>
<dbReference type="PROSITE" id="PS50297">
    <property type="entry name" value="ANK_REP_REGION"/>
    <property type="match status" value="1"/>
</dbReference>
<dbReference type="AlphaFoldDB" id="A0A8I6TIP8"/>
<dbReference type="Gene3D" id="1.25.40.20">
    <property type="entry name" value="Ankyrin repeat-containing domain"/>
    <property type="match status" value="1"/>
</dbReference>
<feature type="transmembrane region" description="Helical" evidence="6">
    <location>
        <begin position="600"/>
        <end position="621"/>
    </location>
</feature>
<organism evidence="8 9">
    <name type="scientific">Cimex lectularius</name>
    <name type="common">Bed bug</name>
    <name type="synonym">Acanthia lectularia</name>
    <dbReference type="NCBI Taxonomy" id="79782"/>
    <lineage>
        <taxon>Eukaryota</taxon>
        <taxon>Metazoa</taxon>
        <taxon>Ecdysozoa</taxon>
        <taxon>Arthropoda</taxon>
        <taxon>Hexapoda</taxon>
        <taxon>Insecta</taxon>
        <taxon>Pterygota</taxon>
        <taxon>Neoptera</taxon>
        <taxon>Paraneoptera</taxon>
        <taxon>Hemiptera</taxon>
        <taxon>Heteroptera</taxon>
        <taxon>Panheteroptera</taxon>
        <taxon>Cimicomorpha</taxon>
        <taxon>Cimicidae</taxon>
        <taxon>Cimex</taxon>
    </lineage>
</organism>
<feature type="transmembrane region" description="Helical" evidence="6">
    <location>
        <begin position="451"/>
        <end position="470"/>
    </location>
</feature>
<dbReference type="InterPro" id="IPR013555">
    <property type="entry name" value="TRP_dom"/>
</dbReference>
<sequence>MVKERKKSGIKNNCKAPLCFCWHGNQSSDHVPKSCPACEKRKKHSNEFHKCIKQEVELSSGYTAETVSTFTEDLEKESSPKAKAATNKKHKRYKFENLSRFLKSESKILCNEPQKIIFPQLLKNEKYFHTLVNKGNLEKVDKFLKNTSNFNVNCTDFQGQTPLIIAIKNNNLEMVRLLLQQDNITIADAILHAVKVGNVEILQLVLDHINTTNCRIEFMDAPSFEFPPYITPLVLAAEMGNFKIVSLLLERGHFIPRPHKPQCFCKAECMRIFKSEDPVTVANSKLHVYSALSNPVYICQMANDPILAAFKLSKELKTAGLMDMVNKVKYYKLAKDVRVFAAQLAALCYNKEEVEVILKEQNESERKTTSYTKLKKAILYKQKEFISSPNIQYKVEELWSGRWYTWKTYSKPLKLFIIFGRVFCLPFIFLSHCCFPTSHWSNFHATPINRFINYLSSYFVFLVFVTLHFYTGKRDVDKDWQFYAYEPYLMWFTFTSMLSNFLLWYRQGRNYFKFYLNRYCMAVDALFLITSVFWLMSISSHFSMNNLVENNQNFFYPKQLAENLFGIAAILAYIKLIMFCQMEYHLGLVLIFIGKLLKPLWSFFLIMFIILIAFAQASGIFHSYYSKLFSIETEEKDGESSFISPFETLKEMEKGLLQDEKDEELSSIVISQLVQRYFAKAS</sequence>
<keyword evidence="4" id="KW-0407">Ion channel</keyword>
<evidence type="ECO:0000256" key="3">
    <source>
        <dbReference type="ARBA" id="ARBA00023065"/>
    </source>
</evidence>
<dbReference type="InterPro" id="IPR036770">
    <property type="entry name" value="Ankyrin_rpt-contain_sf"/>
</dbReference>
<evidence type="ECO:0000256" key="4">
    <source>
        <dbReference type="ARBA" id="ARBA00023303"/>
    </source>
</evidence>
<dbReference type="Pfam" id="PF08344">
    <property type="entry name" value="TRP_2"/>
    <property type="match status" value="1"/>
</dbReference>
<feature type="transmembrane region" description="Helical" evidence="6">
    <location>
        <begin position="564"/>
        <end position="594"/>
    </location>
</feature>
<dbReference type="GO" id="GO:0034703">
    <property type="term" value="C:cation channel complex"/>
    <property type="evidence" value="ECO:0007669"/>
    <property type="project" value="TreeGrafter"/>
</dbReference>
<keyword evidence="6" id="KW-0472">Membrane</keyword>
<dbReference type="GO" id="GO:0005886">
    <property type="term" value="C:plasma membrane"/>
    <property type="evidence" value="ECO:0007669"/>
    <property type="project" value="TreeGrafter"/>
</dbReference>
<dbReference type="SMART" id="SM00248">
    <property type="entry name" value="ANK"/>
    <property type="match status" value="4"/>
</dbReference>
<dbReference type="Pfam" id="PF00023">
    <property type="entry name" value="Ank"/>
    <property type="match status" value="1"/>
</dbReference>
<dbReference type="SMART" id="SM01420">
    <property type="entry name" value="TRP_2"/>
    <property type="match status" value="1"/>
</dbReference>
<dbReference type="GO" id="GO:0015279">
    <property type="term" value="F:store-operated calcium channel activity"/>
    <property type="evidence" value="ECO:0007669"/>
    <property type="project" value="TreeGrafter"/>
</dbReference>
<evidence type="ECO:0000256" key="6">
    <source>
        <dbReference type="SAM" id="Phobius"/>
    </source>
</evidence>
<dbReference type="OrthoDB" id="2373987at2759"/>
<dbReference type="Proteomes" id="UP000494040">
    <property type="component" value="Unassembled WGS sequence"/>
</dbReference>
<dbReference type="InterPro" id="IPR002110">
    <property type="entry name" value="Ankyrin_rpt"/>
</dbReference>
<dbReference type="RefSeq" id="XP_024081387.1">
    <property type="nucleotide sequence ID" value="XM_024225619.1"/>
</dbReference>
<reference evidence="8" key="1">
    <citation type="submission" date="2022-01" db="UniProtKB">
        <authorList>
            <consortium name="EnsemblMetazoa"/>
        </authorList>
    </citation>
    <scope>IDENTIFICATION</scope>
</reference>
<dbReference type="EnsemblMetazoa" id="XM_024225619.1">
    <property type="protein sequence ID" value="XP_024081387.1"/>
    <property type="gene ID" value="LOC106668059"/>
</dbReference>
<feature type="repeat" description="ANK" evidence="5">
    <location>
        <begin position="158"/>
        <end position="180"/>
    </location>
</feature>
<evidence type="ECO:0000313" key="9">
    <source>
        <dbReference type="Proteomes" id="UP000494040"/>
    </source>
</evidence>
<keyword evidence="9" id="KW-1185">Reference proteome</keyword>